<proteinExistence type="inferred from homology"/>
<organism evidence="9 10">
    <name type="scientific">Candidatus Magnetobacterium bavaricum</name>
    <dbReference type="NCBI Taxonomy" id="29290"/>
    <lineage>
        <taxon>Bacteria</taxon>
        <taxon>Pseudomonadati</taxon>
        <taxon>Nitrospirota</taxon>
        <taxon>Thermodesulfovibrionia</taxon>
        <taxon>Thermodesulfovibrionales</taxon>
        <taxon>Candidatus Magnetobacteriaceae</taxon>
        <taxon>Candidatus Magnetobacterium</taxon>
    </lineage>
</organism>
<feature type="active site" description="Proton donor/acceptor" evidence="6">
    <location>
        <position position="305"/>
    </location>
</feature>
<dbReference type="Gene3D" id="3.30.420.40">
    <property type="match status" value="2"/>
</dbReference>
<dbReference type="UniPathway" id="UPA00340">
    <property type="reaction ID" value="UER00458"/>
</dbReference>
<feature type="binding site" evidence="6">
    <location>
        <position position="172"/>
    </location>
    <ligand>
        <name>ATP</name>
        <dbReference type="ChEBI" id="CHEBI:30616"/>
    </ligand>
</feature>
<dbReference type="Proteomes" id="UP000033423">
    <property type="component" value="Unassembled WGS sequence"/>
</dbReference>
<keyword evidence="4 6" id="KW-0418">Kinase</keyword>
<dbReference type="SMART" id="SM00100">
    <property type="entry name" value="cNMP"/>
    <property type="match status" value="1"/>
</dbReference>
<dbReference type="Pfam" id="PF00871">
    <property type="entry name" value="Acetate_kinase"/>
    <property type="match status" value="1"/>
</dbReference>
<comment type="caution">
    <text evidence="9">The sequence shown here is derived from an EMBL/GenBank/DDBJ whole genome shotgun (WGS) entry which is preliminary data.</text>
</comment>
<evidence type="ECO:0000259" key="8">
    <source>
        <dbReference type="PROSITE" id="PS50042"/>
    </source>
</evidence>
<keyword evidence="10" id="KW-1185">Reference proteome</keyword>
<feature type="binding site" evidence="6">
    <location>
        <position position="544"/>
    </location>
    <ligand>
        <name>Mg(2+)</name>
        <dbReference type="ChEBI" id="CHEBI:18420"/>
    </ligand>
</feature>
<dbReference type="PANTHER" id="PTHR21060">
    <property type="entry name" value="ACETATE KINASE"/>
    <property type="match status" value="1"/>
</dbReference>
<comment type="pathway">
    <text evidence="6">Metabolic intermediate biosynthesis; acetyl-CoA biosynthesis; acetyl-CoA from acetate: step 1/2.</text>
</comment>
<dbReference type="GO" id="GO:0006083">
    <property type="term" value="P:acetate metabolic process"/>
    <property type="evidence" value="ECO:0007669"/>
    <property type="project" value="TreeGrafter"/>
</dbReference>
<dbReference type="PROSITE" id="PS01076">
    <property type="entry name" value="ACETATE_KINASE_2"/>
    <property type="match status" value="1"/>
</dbReference>
<keyword evidence="6" id="KW-0460">Magnesium</keyword>
<dbReference type="PATRIC" id="fig|29290.4.peg.2572"/>
<feature type="binding site" evidence="6">
    <location>
        <position position="248"/>
    </location>
    <ligand>
        <name>substrate</name>
    </ligand>
</feature>
<evidence type="ECO:0000256" key="2">
    <source>
        <dbReference type="ARBA" id="ARBA00022679"/>
    </source>
</evidence>
<feature type="site" description="Transition state stabilizer" evidence="6">
    <location>
        <position position="337"/>
    </location>
</feature>
<feature type="domain" description="Cyclic nucleotide-binding" evidence="8">
    <location>
        <begin position="3"/>
        <end position="123"/>
    </location>
</feature>
<dbReference type="InterPro" id="IPR014710">
    <property type="entry name" value="RmlC-like_jellyroll"/>
</dbReference>
<dbReference type="InterPro" id="IPR000890">
    <property type="entry name" value="Aliphatic_acid_kin_short-chain"/>
</dbReference>
<name>A0A0F3GVE6_9BACT</name>
<dbReference type="EC" id="2.7.2.1" evidence="6"/>
<dbReference type="HAMAP" id="MF_00020">
    <property type="entry name" value="Acetate_kinase"/>
    <property type="match status" value="1"/>
</dbReference>
<dbReference type="AlphaFoldDB" id="A0A0F3GVE6"/>
<dbReference type="CDD" id="cd00038">
    <property type="entry name" value="CAP_ED"/>
    <property type="match status" value="1"/>
</dbReference>
<comment type="caution">
    <text evidence="6">Lacks conserved residue(s) required for the propagation of feature annotation.</text>
</comment>
<sequence length="764" mass="84421">MKQFEPLSKEEIEILVSAATVQEYMDGQEIKRRGQPGRFLWVVYDGKVNVVLTEASGERNVVATLTRGEIFGEMSLLSGEPSDADIVAHGGCKVVRLNREVCSDIVMKNPKSLTVIAQTITRRLTQREREGLGKPSVATALKHNTDPYDLEFSSAIEPIKLLVINSRIASLKYALFDTKYSIPVMDGIIDKIGTPDCTHTVYTAGSRHDITVDAKTTAEAIKSMITVLLDYKNGMIKQLDEIKAVGHRVVHGGAKFFNSAVIDNDVIDVIKQCSQLAPLHNPYNLAGIEELMKVLPQAGHVAVFDTAFHRSMPEHAHKYALSKSLNEDETIRRYGFHGINHRYVTLKAATYLKRPVKELKIISCHLGHGASLCAIDHGRSIDTSMGMTPLEGLMMGSRCGDLDPGILIYLMKLGFTADELSRILNVESGLKGVSGVSNYMKDVLDAAEEGNKRAKDAIGMYCYRIKKYIGAYTAALGGLDVLIFTGGVGEHSTEIRARVCQGLQPFGINLYEEANRQDMPFMKQVEEITAPGSTIRVLVIKSNENMMIARETLHAMGRLRSTNVEEYRRRPIPINVSAHHVHVNQAAFEVLFGPGRTLTSRAPLSQPGQYASQETVNLIGPKGRVEKVRILGPFRKDCQVEIARTEEFKLGIDAPVRDSGDIEGTPGIILEGEVGQLKIDKGVICARRHIHMSPEEALGYGLRDRDVVLVKVKSKRELIFGDVLVRVNPEFRLDMHIDTDEGNAVEYVPGVVGHIEGIQSRAYM</sequence>
<dbReference type="SUPFAM" id="SSF53067">
    <property type="entry name" value="Actin-like ATPase domain"/>
    <property type="match status" value="2"/>
</dbReference>
<keyword evidence="5 6" id="KW-0067">ATP-binding</keyword>
<dbReference type="GO" id="GO:0008776">
    <property type="term" value="F:acetate kinase activity"/>
    <property type="evidence" value="ECO:0007669"/>
    <property type="project" value="UniProtKB-UniRule"/>
</dbReference>
<keyword evidence="6" id="KW-0479">Metal-binding</keyword>
<dbReference type="InterPro" id="IPR023865">
    <property type="entry name" value="Aliphatic_acid_kinase_CS"/>
</dbReference>
<dbReference type="GO" id="GO:0005737">
    <property type="term" value="C:cytoplasm"/>
    <property type="evidence" value="ECO:0007669"/>
    <property type="project" value="UniProtKB-SubCell"/>
</dbReference>
<dbReference type="InterPro" id="IPR043129">
    <property type="entry name" value="ATPase_NBD"/>
</dbReference>
<evidence type="ECO:0000256" key="6">
    <source>
        <dbReference type="HAMAP-Rule" id="MF_00020"/>
    </source>
</evidence>
<keyword evidence="3 6" id="KW-0547">Nucleotide-binding</keyword>
<dbReference type="InterPro" id="IPR018490">
    <property type="entry name" value="cNMP-bd_dom_sf"/>
</dbReference>
<dbReference type="PANTHER" id="PTHR21060:SF15">
    <property type="entry name" value="ACETATE KINASE-RELATED"/>
    <property type="match status" value="1"/>
</dbReference>
<evidence type="ECO:0000313" key="9">
    <source>
        <dbReference type="EMBL" id="KJU85871.1"/>
    </source>
</evidence>
<comment type="cofactor">
    <cofactor evidence="6">
        <name>Mg(2+)</name>
        <dbReference type="ChEBI" id="CHEBI:18420"/>
    </cofactor>
    <cofactor evidence="6">
        <name>Mn(2+)</name>
        <dbReference type="ChEBI" id="CHEBI:29035"/>
    </cofactor>
    <text evidence="6">Mg(2+). Can also accept Mn(2+).</text>
</comment>
<dbReference type="InterPro" id="IPR000595">
    <property type="entry name" value="cNMP-bd_dom"/>
</dbReference>
<evidence type="ECO:0000256" key="3">
    <source>
        <dbReference type="ARBA" id="ARBA00022741"/>
    </source>
</evidence>
<protein>
    <recommendedName>
        <fullName evidence="6">Acetate kinase</fullName>
        <ecNumber evidence="6">2.7.2.1</ecNumber>
    </recommendedName>
    <alternativeName>
        <fullName evidence="6">Acetokinase</fullName>
    </alternativeName>
</protein>
<dbReference type="EMBL" id="LACI01000829">
    <property type="protein sequence ID" value="KJU85871.1"/>
    <property type="molecule type" value="Genomic_DNA"/>
</dbReference>
<comment type="subcellular location">
    <subcellularLocation>
        <location evidence="6">Cytoplasm</location>
    </subcellularLocation>
</comment>
<dbReference type="PROSITE" id="PS50042">
    <property type="entry name" value="CNMP_BINDING_3"/>
    <property type="match status" value="1"/>
</dbReference>
<dbReference type="GO" id="GO:0016747">
    <property type="term" value="F:acyltransferase activity, transferring groups other than amino-acyl groups"/>
    <property type="evidence" value="ECO:0007669"/>
    <property type="project" value="InterPro"/>
</dbReference>
<evidence type="ECO:0000256" key="1">
    <source>
        <dbReference type="ARBA" id="ARBA00008748"/>
    </source>
</evidence>
<feature type="binding site" evidence="6">
    <location>
        <position position="165"/>
    </location>
    <ligand>
        <name>Mg(2+)</name>
        <dbReference type="ChEBI" id="CHEBI:18420"/>
    </ligand>
</feature>
<gene>
    <name evidence="6" type="primary">ackA</name>
    <name evidence="9" type="ORF">MBAV_001933</name>
</gene>
<dbReference type="CDD" id="cd24010">
    <property type="entry name" value="ASKHA_NBD_AcK_PK"/>
    <property type="match status" value="1"/>
</dbReference>
<comment type="catalytic activity">
    <reaction evidence="6">
        <text>acetate + ATP = acetyl phosphate + ADP</text>
        <dbReference type="Rhea" id="RHEA:11352"/>
        <dbReference type="ChEBI" id="CHEBI:22191"/>
        <dbReference type="ChEBI" id="CHEBI:30089"/>
        <dbReference type="ChEBI" id="CHEBI:30616"/>
        <dbReference type="ChEBI" id="CHEBI:456216"/>
        <dbReference type="EC" id="2.7.2.1"/>
    </reaction>
</comment>
<dbReference type="GO" id="GO:0005524">
    <property type="term" value="F:ATP binding"/>
    <property type="evidence" value="ECO:0007669"/>
    <property type="project" value="UniProtKB-KW"/>
</dbReference>
<dbReference type="Pfam" id="PF00027">
    <property type="entry name" value="cNMP_binding"/>
    <property type="match status" value="1"/>
</dbReference>
<reference evidence="9 10" key="1">
    <citation type="submission" date="2015-02" db="EMBL/GenBank/DDBJ databases">
        <title>Single-cell genomics of uncultivated deep-branching MTB reveals a conserved set of magnetosome genes.</title>
        <authorList>
            <person name="Kolinko S."/>
            <person name="Richter M."/>
            <person name="Glockner F.O."/>
            <person name="Brachmann A."/>
            <person name="Schuler D."/>
        </authorList>
    </citation>
    <scope>NUCLEOTIDE SEQUENCE [LARGE SCALE GENOMIC DNA]</scope>
    <source>
        <strain evidence="9">TM-1</strain>
    </source>
</reference>
<evidence type="ECO:0000313" key="10">
    <source>
        <dbReference type="Proteomes" id="UP000033423"/>
    </source>
</evidence>
<dbReference type="InterPro" id="IPR008300">
    <property type="entry name" value="PTAC"/>
</dbReference>
<feature type="binding site" evidence="6">
    <location>
        <begin position="365"/>
        <end position="369"/>
    </location>
    <ligand>
        <name>ATP</name>
        <dbReference type="ChEBI" id="CHEBI:30616"/>
    </ligand>
</feature>
<dbReference type="InterPro" id="IPR004372">
    <property type="entry name" value="Ac/propionate_kinase"/>
</dbReference>
<dbReference type="PRINTS" id="PR00471">
    <property type="entry name" value="ACETATEKNASE"/>
</dbReference>
<dbReference type="Gene3D" id="2.60.120.10">
    <property type="entry name" value="Jelly Rolls"/>
    <property type="match status" value="1"/>
</dbReference>
<dbReference type="Pfam" id="PF06130">
    <property type="entry name" value="PTAC"/>
    <property type="match status" value="1"/>
</dbReference>
<feature type="binding site" evidence="6">
    <location>
        <begin position="487"/>
        <end position="491"/>
    </location>
    <ligand>
        <name>ATP</name>
        <dbReference type="ChEBI" id="CHEBI:30616"/>
    </ligand>
</feature>
<dbReference type="GO" id="GO:0000287">
    <property type="term" value="F:magnesium ion binding"/>
    <property type="evidence" value="ECO:0007669"/>
    <property type="project" value="UniProtKB-UniRule"/>
</dbReference>
<evidence type="ECO:0000256" key="5">
    <source>
        <dbReference type="ARBA" id="ARBA00022840"/>
    </source>
</evidence>
<feature type="site" description="Transition state stabilizer" evidence="6">
    <location>
        <position position="398"/>
    </location>
</feature>
<dbReference type="NCBIfam" id="TIGR00016">
    <property type="entry name" value="ackA"/>
    <property type="match status" value="1"/>
</dbReference>
<comment type="function">
    <text evidence="6">Catalyzes the formation of acetyl phosphate from acetate and ATP. Can also catalyze the reverse reaction.</text>
</comment>
<dbReference type="NCBIfam" id="NF011652">
    <property type="entry name" value="PRK15070.1"/>
    <property type="match status" value="1"/>
</dbReference>
<keyword evidence="6" id="KW-0963">Cytoplasm</keyword>
<evidence type="ECO:0000256" key="4">
    <source>
        <dbReference type="ARBA" id="ARBA00022777"/>
    </source>
</evidence>
<dbReference type="GO" id="GO:0006085">
    <property type="term" value="P:acetyl-CoA biosynthetic process"/>
    <property type="evidence" value="ECO:0007669"/>
    <property type="project" value="UniProtKB-UniRule"/>
</dbReference>
<keyword evidence="2 6" id="KW-0808">Transferase</keyword>
<accession>A0A0F3GVE6</accession>
<dbReference type="SUPFAM" id="SSF51206">
    <property type="entry name" value="cAMP-binding domain-like"/>
    <property type="match status" value="1"/>
</dbReference>
<comment type="similarity">
    <text evidence="1 6 7">Belongs to the acetokinase family.</text>
</comment>
<evidence type="ECO:0000256" key="7">
    <source>
        <dbReference type="RuleBase" id="RU003835"/>
    </source>
</evidence>
<comment type="subunit">
    <text evidence="6">Homodimer.</text>
</comment>